<dbReference type="PRINTS" id="PR00982">
    <property type="entry name" value="TRNASYNTHLYS"/>
</dbReference>
<feature type="domain" description="Aminoacyl-transfer RNA synthetases class-II family profile" evidence="10">
    <location>
        <begin position="174"/>
        <end position="255"/>
    </location>
</feature>
<dbReference type="PROSITE" id="PS50862">
    <property type="entry name" value="AA_TRNA_LIGASE_II"/>
    <property type="match status" value="1"/>
</dbReference>
<dbReference type="InterPro" id="IPR012340">
    <property type="entry name" value="NA-bd_OB-fold"/>
</dbReference>
<feature type="non-terminal residue" evidence="11">
    <location>
        <position position="255"/>
    </location>
</feature>
<dbReference type="InterPro" id="IPR018149">
    <property type="entry name" value="Lys-tRNA-synth_II_C"/>
</dbReference>
<keyword evidence="7" id="KW-0648">Protein biosynthesis</keyword>
<dbReference type="GO" id="GO:0004824">
    <property type="term" value="F:lysine-tRNA ligase activity"/>
    <property type="evidence" value="ECO:0007669"/>
    <property type="project" value="UniProtKB-EC"/>
</dbReference>
<dbReference type="InterPro" id="IPR004365">
    <property type="entry name" value="NA-bd_OB_tRNA"/>
</dbReference>
<dbReference type="PANTHER" id="PTHR42918:SF15">
    <property type="entry name" value="LYSINE--TRNA LIGASE, CHLOROPLASTIC_MITOCHONDRIAL"/>
    <property type="match status" value="1"/>
</dbReference>
<dbReference type="EC" id="6.1.1.6" evidence="2"/>
<keyword evidence="8" id="KW-0030">Aminoacyl-tRNA synthetase</keyword>
<name>X1G1N4_9ZZZZ</name>
<dbReference type="Gene3D" id="3.30.930.10">
    <property type="entry name" value="Bira Bifunctional Protein, Domain 2"/>
    <property type="match status" value="1"/>
</dbReference>
<keyword evidence="6" id="KW-0067">ATP-binding</keyword>
<evidence type="ECO:0000256" key="9">
    <source>
        <dbReference type="ARBA" id="ARBA00048573"/>
    </source>
</evidence>
<reference evidence="11" key="1">
    <citation type="journal article" date="2014" name="Front. Microbiol.">
        <title>High frequency of phylogenetically diverse reductive dehalogenase-homologous genes in deep subseafloor sedimentary metagenomes.</title>
        <authorList>
            <person name="Kawai M."/>
            <person name="Futagami T."/>
            <person name="Toyoda A."/>
            <person name="Takaki Y."/>
            <person name="Nishi S."/>
            <person name="Hori S."/>
            <person name="Arai W."/>
            <person name="Tsubouchi T."/>
            <person name="Morono Y."/>
            <person name="Uchiyama I."/>
            <person name="Ito T."/>
            <person name="Fujiyama A."/>
            <person name="Inagaki F."/>
            <person name="Takami H."/>
        </authorList>
    </citation>
    <scope>NUCLEOTIDE SEQUENCE</scope>
    <source>
        <strain evidence="11">Expedition CK06-06</strain>
    </source>
</reference>
<dbReference type="EMBL" id="BARU01011971">
    <property type="protein sequence ID" value="GAH35464.1"/>
    <property type="molecule type" value="Genomic_DNA"/>
</dbReference>
<dbReference type="PANTHER" id="PTHR42918">
    <property type="entry name" value="LYSYL-TRNA SYNTHETASE"/>
    <property type="match status" value="1"/>
</dbReference>
<accession>X1G1N4</accession>
<protein>
    <recommendedName>
        <fullName evidence="2">lysine--tRNA ligase</fullName>
        <ecNumber evidence="2">6.1.1.6</ecNumber>
    </recommendedName>
</protein>
<proteinExistence type="inferred from homology"/>
<dbReference type="SUPFAM" id="SSF50249">
    <property type="entry name" value="Nucleic acid-binding proteins"/>
    <property type="match status" value="1"/>
</dbReference>
<comment type="caution">
    <text evidence="11">The sequence shown here is derived from an EMBL/GenBank/DDBJ whole genome shotgun (WGS) entry which is preliminary data.</text>
</comment>
<gene>
    <name evidence="11" type="ORF">S03H2_22278</name>
</gene>
<sequence length="255" mass="29259">MTSRLDRIAQQRLEKLERLRARGINPYPHRYHRSHTTQQAIALLKQQEEGGGKGETPVVNIAGRIMARRRMGKISFLDIRDGSGKIQLYFHSDLVSEANLKLLKDIDIGDIIGASGKLFRTKSGEPTLKVENFTLLSKSLRPLPEKWHGLSDIDTRHRQRYLDLIANTEVGEIFKVRSQVITGIRQFMDRRGFLEVETQMLQPLAGGALARPFITHHLALDQDFYLRIALELYLKRLIVGGFDKVYEVGRIFRNE</sequence>
<dbReference type="GO" id="GO:0046872">
    <property type="term" value="F:metal ion binding"/>
    <property type="evidence" value="ECO:0007669"/>
    <property type="project" value="UniProtKB-KW"/>
</dbReference>
<dbReference type="GO" id="GO:0005829">
    <property type="term" value="C:cytosol"/>
    <property type="evidence" value="ECO:0007669"/>
    <property type="project" value="TreeGrafter"/>
</dbReference>
<dbReference type="Pfam" id="PF00152">
    <property type="entry name" value="tRNA-synt_2"/>
    <property type="match status" value="1"/>
</dbReference>
<organism evidence="11">
    <name type="scientific">marine sediment metagenome</name>
    <dbReference type="NCBI Taxonomy" id="412755"/>
    <lineage>
        <taxon>unclassified sequences</taxon>
        <taxon>metagenomes</taxon>
        <taxon>ecological metagenomes</taxon>
    </lineage>
</organism>
<dbReference type="InterPro" id="IPR044136">
    <property type="entry name" value="Lys-tRNA-ligase_II_N"/>
</dbReference>
<evidence type="ECO:0000256" key="2">
    <source>
        <dbReference type="ARBA" id="ARBA00013166"/>
    </source>
</evidence>
<dbReference type="InterPro" id="IPR045864">
    <property type="entry name" value="aa-tRNA-synth_II/BPL/LPL"/>
</dbReference>
<dbReference type="GO" id="GO:0005524">
    <property type="term" value="F:ATP binding"/>
    <property type="evidence" value="ECO:0007669"/>
    <property type="project" value="UniProtKB-KW"/>
</dbReference>
<dbReference type="Gene3D" id="2.40.50.140">
    <property type="entry name" value="Nucleic acid-binding proteins"/>
    <property type="match status" value="1"/>
</dbReference>
<dbReference type="InterPro" id="IPR004364">
    <property type="entry name" value="Aa-tRNA-synt_II"/>
</dbReference>
<dbReference type="GO" id="GO:0000049">
    <property type="term" value="F:tRNA binding"/>
    <property type="evidence" value="ECO:0007669"/>
    <property type="project" value="TreeGrafter"/>
</dbReference>
<evidence type="ECO:0000259" key="10">
    <source>
        <dbReference type="PROSITE" id="PS50862"/>
    </source>
</evidence>
<dbReference type="GO" id="GO:0006430">
    <property type="term" value="P:lysyl-tRNA aminoacylation"/>
    <property type="evidence" value="ECO:0007669"/>
    <property type="project" value="InterPro"/>
</dbReference>
<evidence type="ECO:0000256" key="4">
    <source>
        <dbReference type="ARBA" id="ARBA00022723"/>
    </source>
</evidence>
<dbReference type="AlphaFoldDB" id="X1G1N4"/>
<evidence type="ECO:0000256" key="7">
    <source>
        <dbReference type="ARBA" id="ARBA00022917"/>
    </source>
</evidence>
<evidence type="ECO:0000256" key="5">
    <source>
        <dbReference type="ARBA" id="ARBA00022741"/>
    </source>
</evidence>
<keyword evidence="4" id="KW-0479">Metal-binding</keyword>
<dbReference type="Pfam" id="PF01336">
    <property type="entry name" value="tRNA_anti-codon"/>
    <property type="match status" value="1"/>
</dbReference>
<keyword evidence="3" id="KW-0436">Ligase</keyword>
<comment type="similarity">
    <text evidence="1">Belongs to the class-II aminoacyl-tRNA synthetase family.</text>
</comment>
<evidence type="ECO:0000256" key="3">
    <source>
        <dbReference type="ARBA" id="ARBA00022598"/>
    </source>
</evidence>
<dbReference type="InterPro" id="IPR006195">
    <property type="entry name" value="aa-tRNA-synth_II"/>
</dbReference>
<evidence type="ECO:0000256" key="6">
    <source>
        <dbReference type="ARBA" id="ARBA00022840"/>
    </source>
</evidence>
<evidence type="ECO:0000256" key="1">
    <source>
        <dbReference type="ARBA" id="ARBA00008226"/>
    </source>
</evidence>
<dbReference type="CDD" id="cd04322">
    <property type="entry name" value="LysRS_N"/>
    <property type="match status" value="1"/>
</dbReference>
<keyword evidence="5" id="KW-0547">Nucleotide-binding</keyword>
<dbReference type="SUPFAM" id="SSF55681">
    <property type="entry name" value="Class II aaRS and biotin synthetases"/>
    <property type="match status" value="1"/>
</dbReference>
<comment type="catalytic activity">
    <reaction evidence="9">
        <text>tRNA(Lys) + L-lysine + ATP = L-lysyl-tRNA(Lys) + AMP + diphosphate</text>
        <dbReference type="Rhea" id="RHEA:20792"/>
        <dbReference type="Rhea" id="RHEA-COMP:9696"/>
        <dbReference type="Rhea" id="RHEA-COMP:9697"/>
        <dbReference type="ChEBI" id="CHEBI:30616"/>
        <dbReference type="ChEBI" id="CHEBI:32551"/>
        <dbReference type="ChEBI" id="CHEBI:33019"/>
        <dbReference type="ChEBI" id="CHEBI:78442"/>
        <dbReference type="ChEBI" id="CHEBI:78529"/>
        <dbReference type="ChEBI" id="CHEBI:456215"/>
        <dbReference type="EC" id="6.1.1.6"/>
    </reaction>
</comment>
<evidence type="ECO:0000313" key="11">
    <source>
        <dbReference type="EMBL" id="GAH35464.1"/>
    </source>
</evidence>
<dbReference type="FunFam" id="2.40.50.140:FF:000024">
    <property type="entry name" value="Lysine--tRNA ligase"/>
    <property type="match status" value="1"/>
</dbReference>
<evidence type="ECO:0000256" key="8">
    <source>
        <dbReference type="ARBA" id="ARBA00023146"/>
    </source>
</evidence>